<dbReference type="InterPro" id="IPR000719">
    <property type="entry name" value="Prot_kinase_dom"/>
</dbReference>
<evidence type="ECO:0000256" key="8">
    <source>
        <dbReference type="SAM" id="MobiDB-lite"/>
    </source>
</evidence>
<reference evidence="11 12" key="1">
    <citation type="submission" date="2022-04" db="EMBL/GenBank/DDBJ databases">
        <title>Genome diversity in the genus Frankia.</title>
        <authorList>
            <person name="Carlos-Shanley C."/>
            <person name="Hahn D."/>
        </authorList>
    </citation>
    <scope>NUCLEOTIDE SEQUENCE [LARGE SCALE GENOMIC DNA]</scope>
    <source>
        <strain evidence="11 12">Ag45/Mut15</strain>
    </source>
</reference>
<dbReference type="Pfam" id="PF00069">
    <property type="entry name" value="Pkinase"/>
    <property type="match status" value="1"/>
</dbReference>
<feature type="compositionally biased region" description="Low complexity" evidence="8">
    <location>
        <begin position="511"/>
        <end position="526"/>
    </location>
</feature>
<keyword evidence="9" id="KW-1133">Transmembrane helix</keyword>
<evidence type="ECO:0000256" key="1">
    <source>
        <dbReference type="ARBA" id="ARBA00012513"/>
    </source>
</evidence>
<evidence type="ECO:0000313" key="12">
    <source>
        <dbReference type="Proteomes" id="UP001201873"/>
    </source>
</evidence>
<evidence type="ECO:0000256" key="5">
    <source>
        <dbReference type="ARBA" id="ARBA00022777"/>
    </source>
</evidence>
<proteinExistence type="predicted"/>
<dbReference type="Proteomes" id="UP001201873">
    <property type="component" value="Unassembled WGS sequence"/>
</dbReference>
<dbReference type="RefSeq" id="WP_248826778.1">
    <property type="nucleotide sequence ID" value="NZ_JALKFT010000041.1"/>
</dbReference>
<feature type="compositionally biased region" description="Low complexity" evidence="8">
    <location>
        <begin position="633"/>
        <end position="664"/>
    </location>
</feature>
<keyword evidence="5 11" id="KW-0418">Kinase</keyword>
<dbReference type="SUPFAM" id="SSF56112">
    <property type="entry name" value="Protein kinase-like (PK-like)"/>
    <property type="match status" value="1"/>
</dbReference>
<feature type="compositionally biased region" description="Polar residues" evidence="8">
    <location>
        <begin position="619"/>
        <end position="632"/>
    </location>
</feature>
<comment type="caution">
    <text evidence="11">The sequence shown here is derived from an EMBL/GenBank/DDBJ whole genome shotgun (WGS) entry which is preliminary data.</text>
</comment>
<dbReference type="Pfam" id="PF13676">
    <property type="entry name" value="TIR_2"/>
    <property type="match status" value="1"/>
</dbReference>
<dbReference type="PROSITE" id="PS00107">
    <property type="entry name" value="PROTEIN_KINASE_ATP"/>
    <property type="match status" value="1"/>
</dbReference>
<dbReference type="EMBL" id="JALKFT010000041">
    <property type="protein sequence ID" value="MCK9878693.1"/>
    <property type="molecule type" value="Genomic_DNA"/>
</dbReference>
<dbReference type="SMART" id="SM00220">
    <property type="entry name" value="S_TKc"/>
    <property type="match status" value="1"/>
</dbReference>
<evidence type="ECO:0000256" key="2">
    <source>
        <dbReference type="ARBA" id="ARBA00022527"/>
    </source>
</evidence>
<dbReference type="InterPro" id="IPR035897">
    <property type="entry name" value="Toll_tir_struct_dom_sf"/>
</dbReference>
<feature type="compositionally biased region" description="Low complexity" evidence="8">
    <location>
        <begin position="487"/>
        <end position="497"/>
    </location>
</feature>
<evidence type="ECO:0000259" key="10">
    <source>
        <dbReference type="PROSITE" id="PS50011"/>
    </source>
</evidence>
<evidence type="ECO:0000256" key="9">
    <source>
        <dbReference type="SAM" id="Phobius"/>
    </source>
</evidence>
<dbReference type="PROSITE" id="PS00108">
    <property type="entry name" value="PROTEIN_KINASE_ST"/>
    <property type="match status" value="1"/>
</dbReference>
<dbReference type="InterPro" id="IPR011009">
    <property type="entry name" value="Kinase-like_dom_sf"/>
</dbReference>
<dbReference type="GO" id="GO:0016301">
    <property type="term" value="F:kinase activity"/>
    <property type="evidence" value="ECO:0007669"/>
    <property type="project" value="UniProtKB-KW"/>
</dbReference>
<dbReference type="PANTHER" id="PTHR43289">
    <property type="entry name" value="MITOGEN-ACTIVATED PROTEIN KINASE KINASE KINASE 20-RELATED"/>
    <property type="match status" value="1"/>
</dbReference>
<dbReference type="Gene3D" id="1.10.510.10">
    <property type="entry name" value="Transferase(Phosphotransferase) domain 1"/>
    <property type="match status" value="1"/>
</dbReference>
<gene>
    <name evidence="11" type="ORF">MXD59_23505</name>
</gene>
<dbReference type="EC" id="2.7.11.1" evidence="1"/>
<keyword evidence="9" id="KW-0812">Transmembrane</keyword>
<keyword evidence="12" id="KW-1185">Reference proteome</keyword>
<evidence type="ECO:0000256" key="4">
    <source>
        <dbReference type="ARBA" id="ARBA00022741"/>
    </source>
</evidence>
<feature type="binding site" evidence="7">
    <location>
        <position position="44"/>
    </location>
    <ligand>
        <name>ATP</name>
        <dbReference type="ChEBI" id="CHEBI:30616"/>
    </ligand>
</feature>
<feature type="compositionally biased region" description="Pro residues" evidence="8">
    <location>
        <begin position="498"/>
        <end position="510"/>
    </location>
</feature>
<feature type="region of interest" description="Disordered" evidence="8">
    <location>
        <begin position="474"/>
        <end position="567"/>
    </location>
</feature>
<organism evidence="11 12">
    <name type="scientific">Frankia umida</name>
    <dbReference type="NCBI Taxonomy" id="573489"/>
    <lineage>
        <taxon>Bacteria</taxon>
        <taxon>Bacillati</taxon>
        <taxon>Actinomycetota</taxon>
        <taxon>Actinomycetes</taxon>
        <taxon>Frankiales</taxon>
        <taxon>Frankiaceae</taxon>
        <taxon>Frankia</taxon>
    </lineage>
</organism>
<keyword evidence="2" id="KW-0723">Serine/threonine-protein kinase</keyword>
<accession>A0ABT0K4H7</accession>
<keyword evidence="3" id="KW-0808">Transferase</keyword>
<dbReference type="CDD" id="cd14014">
    <property type="entry name" value="STKc_PknB_like"/>
    <property type="match status" value="1"/>
</dbReference>
<dbReference type="PANTHER" id="PTHR43289:SF6">
    <property type="entry name" value="SERINE_THREONINE-PROTEIN KINASE NEKL-3"/>
    <property type="match status" value="1"/>
</dbReference>
<evidence type="ECO:0000256" key="7">
    <source>
        <dbReference type="PROSITE-ProRule" id="PRU10141"/>
    </source>
</evidence>
<dbReference type="PROSITE" id="PS50011">
    <property type="entry name" value="PROTEIN_KINASE_DOM"/>
    <property type="match status" value="1"/>
</dbReference>
<dbReference type="SUPFAM" id="SSF52200">
    <property type="entry name" value="Toll/Interleukin receptor TIR domain"/>
    <property type="match status" value="1"/>
</dbReference>
<protein>
    <recommendedName>
        <fullName evidence="1">non-specific serine/threonine protein kinase</fullName>
        <ecNumber evidence="1">2.7.11.1</ecNumber>
    </recommendedName>
</protein>
<evidence type="ECO:0000313" key="11">
    <source>
        <dbReference type="EMBL" id="MCK9878693.1"/>
    </source>
</evidence>
<name>A0ABT0K4H7_9ACTN</name>
<sequence length="793" mass="82653">MIVDRERVAEALPGYLLGEQLGSGAFGLVLAGTHRQMGRPVAIKVMAAMGTASPAAGFAAEARMLARLDHPHVVRVYDYVEDRGLCMVVMELLAGGTLTRQRAAMDPEQVCAVALAVAAALDHAHRHKVLHRDIKADNIMFAGDGTLRVTDFGIAKLFEGSGTTTTGIAGTPAYMAPEQIEGGQLGPWTDLYALGIVLYSLFTGRLPFDPKLPLLVLLSQQVTEPPPPMPGVAAPLAEVVLRMLAKSPADRPPDAATFALELASAATAVFGVGWTARGRLPLHLDEAVRAVTNRPPGWTRWDFFIAHASADQQWADWIAWELEAAGYQVLLQAQEGAARSRWTADLRDGIRHCAQVLVLLSGSGPASVVEQIGWGATHDAEAETHTGRFVPVRVEDCPHSDPPGTAPVLDLFGYSADTARKTLLDWAAVALAGRAESPGPAAHASLPPVRAMTGSATLVPPRLPAMLVAPPFPARLGPPPPEHEKSSSVPTASSGPPASAPPVSSPPVSSPPATDEPAANEPAANERASERSRPSAEAVPDGAEPAAGEPREKPTAGRPTGPRVRSLRRGLERNTVIVGVVVLVLAVAVGVLTMSVYPRTSPRHPTALPPATVPAHSASVASPTRSPSVQTNGSASPSAAVTTPPSSSSATAAGSTAPTNAAPNAVTQAAVRPTAFSISGINGGDDRTQVPGSEADTSWVGNNATCSAWLDNNGSGALAGVLNTSLTQSCVAELFRSDGMAYAFSASWGAKKTNFIPVAGYTMWICVWHADQQSTTEQCSPRFGMNGNVPVRK</sequence>
<feature type="region of interest" description="Disordered" evidence="8">
    <location>
        <begin position="599"/>
        <end position="664"/>
    </location>
</feature>
<dbReference type="InterPro" id="IPR008271">
    <property type="entry name" value="Ser/Thr_kinase_AS"/>
</dbReference>
<keyword evidence="9" id="KW-0472">Membrane</keyword>
<feature type="transmembrane region" description="Helical" evidence="9">
    <location>
        <begin position="575"/>
        <end position="597"/>
    </location>
</feature>
<dbReference type="InterPro" id="IPR017441">
    <property type="entry name" value="Protein_kinase_ATP_BS"/>
</dbReference>
<dbReference type="Gene3D" id="3.40.50.10140">
    <property type="entry name" value="Toll/interleukin-1 receptor homology (TIR) domain"/>
    <property type="match status" value="1"/>
</dbReference>
<keyword evidence="6 7" id="KW-0067">ATP-binding</keyword>
<feature type="domain" description="Protein kinase" evidence="10">
    <location>
        <begin position="15"/>
        <end position="270"/>
    </location>
</feature>
<dbReference type="InterPro" id="IPR000157">
    <property type="entry name" value="TIR_dom"/>
</dbReference>
<keyword evidence="4 7" id="KW-0547">Nucleotide-binding</keyword>
<evidence type="ECO:0000256" key="6">
    <source>
        <dbReference type="ARBA" id="ARBA00022840"/>
    </source>
</evidence>
<evidence type="ECO:0000256" key="3">
    <source>
        <dbReference type="ARBA" id="ARBA00022679"/>
    </source>
</evidence>